<organism evidence="2 3">
    <name type="scientific">Penaeus vannamei</name>
    <name type="common">Whiteleg shrimp</name>
    <name type="synonym">Litopenaeus vannamei</name>
    <dbReference type="NCBI Taxonomy" id="6689"/>
    <lineage>
        <taxon>Eukaryota</taxon>
        <taxon>Metazoa</taxon>
        <taxon>Ecdysozoa</taxon>
        <taxon>Arthropoda</taxon>
        <taxon>Crustacea</taxon>
        <taxon>Multicrustacea</taxon>
        <taxon>Malacostraca</taxon>
        <taxon>Eumalacostraca</taxon>
        <taxon>Eucarida</taxon>
        <taxon>Decapoda</taxon>
        <taxon>Dendrobranchiata</taxon>
        <taxon>Penaeoidea</taxon>
        <taxon>Penaeidae</taxon>
        <taxon>Penaeus</taxon>
    </lineage>
</organism>
<feature type="compositionally biased region" description="Basic and acidic residues" evidence="1">
    <location>
        <begin position="153"/>
        <end position="173"/>
    </location>
</feature>
<feature type="region of interest" description="Disordered" evidence="1">
    <location>
        <begin position="224"/>
        <end position="684"/>
    </location>
</feature>
<sequence>MRPARARKVLKSNQRDLNLKEPDEDDYNVRSVRTTSAPTASGRAGQASGPWPPRRGPPHDDPAPTARPRPPRLRVINRRHDSEAAMSLRPTSVTTKPRGVRGTPCAGRAGTGGAFRRHGTPGKIRGGDGESGGRNARHCNNTNKQETITQGHLNEHWRSTSGQRRDTDKHKESSTGYQISTGQLEPQSGPVTAQASKDMQYTHAREQPPEGICVARRRRQRTVGLRCRHGRARGGGQGATGAKGGTSEAEPRHLHRAPGYGRDGLRTRPPFPLPSDDDRPSCVPCKRPRSMPEMLPLDPDETSPKQQGQATPGKSGHGARRAVGTSTQSGQGTPGSQDKHAIRQDKAKSATGQSDNRPRRAVGQGTPGIRNIGIRTRHAGKSGTSTPQSDKAPGQVRTRHPGSRDKARREVRTRQRRQSKGNAGQSGQRHARQSGQGTPWQSGNKGNARQSRQGTHGSQDKARRAVRTKAPPGSQTSTPGSRDKAMTVSDKHVGQSGQGHAGQVRTRPRRAVRTRHAGQSGTRHAGAVQDKARRASRTRARPGIRTRHAGQSWTSTQSAGQPHPGQGTPASQSGSRASRTRHAGQIGTRHPGSQRQRQRRGESGQGRRGKSGTSTRAVRTRHAGSQDAGQSGTRHAGSQVRHAGQFRTGSGQSLPGSRDKARRAVGTRHAGQSGQGARTFAHPW</sequence>
<dbReference type="AlphaFoldDB" id="A0A423T517"/>
<feature type="compositionally biased region" description="Basic residues" evidence="1">
    <location>
        <begin position="1"/>
        <end position="10"/>
    </location>
</feature>
<name>A0A423T517_PENVA</name>
<feature type="compositionally biased region" description="Basic residues" evidence="1">
    <location>
        <begin position="534"/>
        <end position="548"/>
    </location>
</feature>
<feature type="compositionally biased region" description="Low complexity" evidence="1">
    <location>
        <begin position="324"/>
        <end position="336"/>
    </location>
</feature>
<evidence type="ECO:0000313" key="3">
    <source>
        <dbReference type="Proteomes" id="UP000283509"/>
    </source>
</evidence>
<protein>
    <submittedName>
        <fullName evidence="2">Uncharacterized protein</fullName>
    </submittedName>
</protein>
<feature type="compositionally biased region" description="Polar residues" evidence="1">
    <location>
        <begin position="549"/>
        <end position="560"/>
    </location>
</feature>
<keyword evidence="3" id="KW-1185">Reference proteome</keyword>
<feature type="compositionally biased region" description="Basic and acidic residues" evidence="1">
    <location>
        <begin position="337"/>
        <end position="348"/>
    </location>
</feature>
<gene>
    <name evidence="2" type="ORF">C7M84_010202</name>
</gene>
<feature type="compositionally biased region" description="Basic residues" evidence="1">
    <location>
        <begin position="506"/>
        <end position="516"/>
    </location>
</feature>
<feature type="compositionally biased region" description="Polar residues" evidence="1">
    <location>
        <begin position="174"/>
        <end position="198"/>
    </location>
</feature>
<feature type="compositionally biased region" description="Polar residues" evidence="1">
    <location>
        <begin position="568"/>
        <end position="577"/>
    </location>
</feature>
<evidence type="ECO:0000313" key="2">
    <source>
        <dbReference type="EMBL" id="ROT71475.1"/>
    </source>
</evidence>
<reference evidence="2 3" key="2">
    <citation type="submission" date="2019-01" db="EMBL/GenBank/DDBJ databases">
        <title>The decoding of complex shrimp genome reveals the adaptation for benthos swimmer, frequently molting mechanism and breeding impact on genome.</title>
        <authorList>
            <person name="Sun Y."/>
            <person name="Gao Y."/>
            <person name="Yu Y."/>
        </authorList>
    </citation>
    <scope>NUCLEOTIDE SEQUENCE [LARGE SCALE GENOMIC DNA]</scope>
    <source>
        <tissue evidence="2">Muscle</tissue>
    </source>
</reference>
<feature type="compositionally biased region" description="Basic and acidic residues" evidence="1">
    <location>
        <begin position="402"/>
        <end position="413"/>
    </location>
</feature>
<evidence type="ECO:0000256" key="1">
    <source>
        <dbReference type="SAM" id="MobiDB-lite"/>
    </source>
</evidence>
<feature type="region of interest" description="Disordered" evidence="1">
    <location>
        <begin position="148"/>
        <end position="198"/>
    </location>
</feature>
<feature type="region of interest" description="Disordered" evidence="1">
    <location>
        <begin position="1"/>
        <end position="134"/>
    </location>
</feature>
<dbReference type="Proteomes" id="UP000283509">
    <property type="component" value="Unassembled WGS sequence"/>
</dbReference>
<proteinExistence type="predicted"/>
<comment type="caution">
    <text evidence="2">The sequence shown here is derived from an EMBL/GenBank/DDBJ whole genome shotgun (WGS) entry which is preliminary data.</text>
</comment>
<dbReference type="EMBL" id="QCYY01002292">
    <property type="protein sequence ID" value="ROT71475.1"/>
    <property type="molecule type" value="Genomic_DNA"/>
</dbReference>
<feature type="compositionally biased region" description="Basic and acidic residues" evidence="1">
    <location>
        <begin position="481"/>
        <end position="493"/>
    </location>
</feature>
<feature type="compositionally biased region" description="Gly residues" evidence="1">
    <location>
        <begin position="233"/>
        <end position="244"/>
    </location>
</feature>
<accession>A0A423T517</accession>
<feature type="compositionally biased region" description="Polar residues" evidence="1">
    <location>
        <begin position="420"/>
        <end position="457"/>
    </location>
</feature>
<reference evidence="2 3" key="1">
    <citation type="submission" date="2018-04" db="EMBL/GenBank/DDBJ databases">
        <authorList>
            <person name="Zhang X."/>
            <person name="Yuan J."/>
            <person name="Li F."/>
            <person name="Xiang J."/>
        </authorList>
    </citation>
    <scope>NUCLEOTIDE SEQUENCE [LARGE SCALE GENOMIC DNA]</scope>
    <source>
        <tissue evidence="2">Muscle</tissue>
    </source>
</reference>